<protein>
    <submittedName>
        <fullName evidence="1">Regulatory protein</fullName>
    </submittedName>
</protein>
<dbReference type="EMBL" id="CP011132">
    <property type="protein sequence ID" value="AKE60917.1"/>
    <property type="molecule type" value="Genomic_DNA"/>
</dbReference>
<dbReference type="OrthoDB" id="6494242at2"/>
<dbReference type="Gene3D" id="6.10.200.10">
    <property type="entry name" value="Regulatory phage protein Cox"/>
    <property type="match status" value="1"/>
</dbReference>
<evidence type="ECO:0000313" key="2">
    <source>
        <dbReference type="Proteomes" id="UP000034085"/>
    </source>
</evidence>
<proteinExistence type="predicted"/>
<dbReference type="RefSeq" id="WP_046493313.1">
    <property type="nucleotide sequence ID" value="NZ_CP011132.1"/>
</dbReference>
<dbReference type="Pfam" id="PF10743">
    <property type="entry name" value="Phage_Cox"/>
    <property type="match status" value="1"/>
</dbReference>
<reference evidence="1 2" key="1">
    <citation type="journal article" date="2013" name="Appl. Microbiol. Biotechnol.">
        <title>Glycerol assimilation and production of 1,3-propanediol by Citrobacter amalonaticus Y19.</title>
        <authorList>
            <person name="Ainala S.K."/>
            <person name="Ashok S."/>
            <person name="Ko Y."/>
            <person name="Park S."/>
        </authorList>
    </citation>
    <scope>NUCLEOTIDE SEQUENCE [LARGE SCALE GENOMIC DNA]</scope>
    <source>
        <strain evidence="1 2">Y19</strain>
    </source>
</reference>
<dbReference type="InterPro" id="IPR038147">
    <property type="entry name" value="Cox_sf"/>
</dbReference>
<dbReference type="InterPro" id="IPR019679">
    <property type="entry name" value="Phage_P2_Cox"/>
</dbReference>
<gene>
    <name evidence="1" type="ORF">F384_21285</name>
</gene>
<dbReference type="Proteomes" id="UP000034085">
    <property type="component" value="Chromosome"/>
</dbReference>
<evidence type="ECO:0000313" key="1">
    <source>
        <dbReference type="EMBL" id="AKE60917.1"/>
    </source>
</evidence>
<sequence length="90" mass="10266">MEANDYVIQYPLEAVHPDKFAELVGKPASAIESMIKANKLPVVEFRDPTKPNARAGDKLVLLSEFNRGVREAFRNRPVEQRDAWLLWMGL</sequence>
<accession>A0A0F6TY86</accession>
<dbReference type="AlphaFoldDB" id="A0A0F6TY86"/>
<dbReference type="HOGENOM" id="CLU_2408642_0_0_6"/>
<name>A0A0F6TY86_CITAM</name>
<dbReference type="PATRIC" id="fig|1261127.3.peg.4425"/>
<organism evidence="1 2">
    <name type="scientific">Citrobacter amalonaticus Y19</name>
    <dbReference type="NCBI Taxonomy" id="1261127"/>
    <lineage>
        <taxon>Bacteria</taxon>
        <taxon>Pseudomonadati</taxon>
        <taxon>Pseudomonadota</taxon>
        <taxon>Gammaproteobacteria</taxon>
        <taxon>Enterobacterales</taxon>
        <taxon>Enterobacteriaceae</taxon>
        <taxon>Citrobacter</taxon>
    </lineage>
</organism>
<dbReference type="KEGG" id="cama:F384_21285"/>